<feature type="compositionally biased region" description="Low complexity" evidence="1">
    <location>
        <begin position="229"/>
        <end position="239"/>
    </location>
</feature>
<evidence type="ECO:0000256" key="1">
    <source>
        <dbReference type="SAM" id="MobiDB-lite"/>
    </source>
</evidence>
<dbReference type="EMBL" id="LSMT01000065">
    <property type="protein sequence ID" value="PFX29454.1"/>
    <property type="molecule type" value="Genomic_DNA"/>
</dbReference>
<dbReference type="SUPFAM" id="SSF56204">
    <property type="entry name" value="Hect, E3 ligase catalytic domain"/>
    <property type="match status" value="1"/>
</dbReference>
<feature type="region of interest" description="Disordered" evidence="1">
    <location>
        <begin position="224"/>
        <end position="253"/>
    </location>
</feature>
<feature type="region of interest" description="Disordered" evidence="1">
    <location>
        <begin position="437"/>
        <end position="456"/>
    </location>
</feature>
<sequence length="489" mass="54810">MATAPSIPEQAKDIAEAAIDSINQLSSLIEHGPSTTRFPSNERQQTASEKTFVRQTQPANSAPTELQRRFPTVSRGRYRRPSNSSSRPYPVVQNVRRPAGRPLISEIVSKDVMIIEMGREKIPTKAEKPDLERSGRITSGVDIDRKWDAKELHQELAKLLTGEMKGLLLEELPSMIDPSDKQLEVPVFEFPESDMLSSDACGRDDLFCNIMDLTKDSDASVQLSRHTSDTNADNSNTNAGSVFSTTKSQPPSSSFDFQPVIKDTFQVDFMGEECVDQGGPRKEWIRPMNQAIKEKYFDRGLRPLLAQDYYFVGVMMAVAILQNGQLPVFVEESILQQIVSLGECFDPCVFQIRHGREELGMLSALQELPMLVHLLRPQAQGKLSVQMLLQILKPNFSEEGFNTLKKENEVYQLFVNLAPSLEFILPTEIMKVASQEGLNDEQKKGESDKQHPPVEGGFLPLAHTCTNLLEIPRPTEKVPLPPMDRLFAL</sequence>
<feature type="region of interest" description="Disordered" evidence="1">
    <location>
        <begin position="28"/>
        <end position="92"/>
    </location>
</feature>
<gene>
    <name evidence="2" type="ORF">AWC38_SpisGene5754</name>
</gene>
<accession>A0A2B4SFK4</accession>
<keyword evidence="3" id="KW-1185">Reference proteome</keyword>
<comment type="caution">
    <text evidence="2">The sequence shown here is derived from an EMBL/GenBank/DDBJ whole genome shotgun (WGS) entry which is preliminary data.</text>
</comment>
<feature type="compositionally biased region" description="Basic and acidic residues" evidence="1">
    <location>
        <begin position="440"/>
        <end position="452"/>
    </location>
</feature>
<reference evidence="3" key="1">
    <citation type="journal article" date="2017" name="bioRxiv">
        <title>Comparative analysis of the genomes of Stylophora pistillata and Acropora digitifera provides evidence for extensive differences between species of corals.</title>
        <authorList>
            <person name="Voolstra C.R."/>
            <person name="Li Y."/>
            <person name="Liew Y.J."/>
            <person name="Baumgarten S."/>
            <person name="Zoccola D."/>
            <person name="Flot J.-F."/>
            <person name="Tambutte S."/>
            <person name="Allemand D."/>
            <person name="Aranda M."/>
        </authorList>
    </citation>
    <scope>NUCLEOTIDE SEQUENCE [LARGE SCALE GENOMIC DNA]</scope>
</reference>
<name>A0A2B4SFK4_STYPI</name>
<dbReference type="Proteomes" id="UP000225706">
    <property type="component" value="Unassembled WGS sequence"/>
</dbReference>
<proteinExistence type="predicted"/>
<feature type="compositionally biased region" description="Polar residues" evidence="1">
    <location>
        <begin position="28"/>
        <end position="64"/>
    </location>
</feature>
<dbReference type="OrthoDB" id="5977147at2759"/>
<evidence type="ECO:0000313" key="2">
    <source>
        <dbReference type="EMBL" id="PFX29454.1"/>
    </source>
</evidence>
<protein>
    <recommendedName>
        <fullName evidence="4">HECT domain-containing protein</fullName>
    </recommendedName>
</protein>
<dbReference type="GO" id="GO:0004842">
    <property type="term" value="F:ubiquitin-protein transferase activity"/>
    <property type="evidence" value="ECO:0007669"/>
    <property type="project" value="InterPro"/>
</dbReference>
<dbReference type="InterPro" id="IPR035983">
    <property type="entry name" value="Hect_E3_ubiquitin_ligase"/>
</dbReference>
<evidence type="ECO:0008006" key="4">
    <source>
        <dbReference type="Google" id="ProtNLM"/>
    </source>
</evidence>
<evidence type="ECO:0000313" key="3">
    <source>
        <dbReference type="Proteomes" id="UP000225706"/>
    </source>
</evidence>
<organism evidence="2 3">
    <name type="scientific">Stylophora pistillata</name>
    <name type="common">Smooth cauliflower coral</name>
    <dbReference type="NCBI Taxonomy" id="50429"/>
    <lineage>
        <taxon>Eukaryota</taxon>
        <taxon>Metazoa</taxon>
        <taxon>Cnidaria</taxon>
        <taxon>Anthozoa</taxon>
        <taxon>Hexacorallia</taxon>
        <taxon>Scleractinia</taxon>
        <taxon>Astrocoeniina</taxon>
        <taxon>Pocilloporidae</taxon>
        <taxon>Stylophora</taxon>
    </lineage>
</organism>
<feature type="compositionally biased region" description="Low complexity" evidence="1">
    <location>
        <begin position="81"/>
        <end position="90"/>
    </location>
</feature>
<dbReference type="AlphaFoldDB" id="A0A2B4SFK4"/>
<dbReference type="Gene3D" id="3.90.1750.10">
    <property type="entry name" value="Hect, E3 ligase catalytic domains"/>
    <property type="match status" value="1"/>
</dbReference>